<dbReference type="RefSeq" id="WP_343895300.1">
    <property type="nucleotide sequence ID" value="NZ_BAAAFZ010000026.1"/>
</dbReference>
<dbReference type="Proteomes" id="UP001501588">
    <property type="component" value="Unassembled WGS sequence"/>
</dbReference>
<evidence type="ECO:0000313" key="4">
    <source>
        <dbReference type="Proteomes" id="UP001501588"/>
    </source>
</evidence>
<evidence type="ECO:0000313" key="3">
    <source>
        <dbReference type="EMBL" id="GAA0582898.1"/>
    </source>
</evidence>
<protein>
    <submittedName>
        <fullName evidence="3">Glycosyltransferase family 4 protein</fullName>
    </submittedName>
</protein>
<dbReference type="PANTHER" id="PTHR12526:SF634">
    <property type="entry name" value="BLL3361 PROTEIN"/>
    <property type="match status" value="1"/>
</dbReference>
<dbReference type="InterPro" id="IPR028098">
    <property type="entry name" value="Glyco_trans_4-like_N"/>
</dbReference>
<reference evidence="3 4" key="1">
    <citation type="journal article" date="2019" name="Int. J. Syst. Evol. Microbiol.">
        <title>The Global Catalogue of Microorganisms (GCM) 10K type strain sequencing project: providing services to taxonomists for standard genome sequencing and annotation.</title>
        <authorList>
            <consortium name="The Broad Institute Genomics Platform"/>
            <consortium name="The Broad Institute Genome Sequencing Center for Infectious Disease"/>
            <person name="Wu L."/>
            <person name="Ma J."/>
        </authorList>
    </citation>
    <scope>NUCLEOTIDE SEQUENCE [LARGE SCALE GENOMIC DNA]</scope>
    <source>
        <strain evidence="3 4">JCM 9933</strain>
    </source>
</reference>
<feature type="domain" description="Glycosyl transferase family 1" evidence="1">
    <location>
        <begin position="248"/>
        <end position="344"/>
    </location>
</feature>
<comment type="caution">
    <text evidence="3">The sequence shown here is derived from an EMBL/GenBank/DDBJ whole genome shotgun (WGS) entry which is preliminary data.</text>
</comment>
<sequence length="378" mass="38646">MLPLTSGAARVLMTADAVGGVWTYALDLAGGLAALGFDTTLAVLGPAPEADQAEAARTVPGLRLLPTGLPLDWLADAPEQIESAGAALAALASEVGADVVHLHGPALAAGTRFPAPVVASCHSCVGTWWEAVRGGQPLPPDFVWRTRMVERGCARTDALLAPSAAFAAATARLYGLRTPPAVVHNGRRHPPPSTARDAAPVAFTAGRLWDEGKNLRALDRAAARLAGAVPVLAAGPTEGPGGARVAFDHVQALGRLGGGDVARRLAGRPVFVSTALYEPFGLSVLEAAQAGCALVLSDIPSFRELWDGAAEFVPAEDDAAVAAAIERAARAPDRRARLGAAARARAERYTAEAMAAGTAAVYRSLLRRAGAPGETAAA</sequence>
<proteinExistence type="predicted"/>
<evidence type="ECO:0000259" key="1">
    <source>
        <dbReference type="Pfam" id="PF00534"/>
    </source>
</evidence>
<dbReference type="PANTHER" id="PTHR12526">
    <property type="entry name" value="GLYCOSYLTRANSFERASE"/>
    <property type="match status" value="1"/>
</dbReference>
<dbReference type="SUPFAM" id="SSF53756">
    <property type="entry name" value="UDP-Glycosyltransferase/glycogen phosphorylase"/>
    <property type="match status" value="1"/>
</dbReference>
<evidence type="ECO:0000259" key="2">
    <source>
        <dbReference type="Pfam" id="PF13439"/>
    </source>
</evidence>
<organism evidence="3 4">
    <name type="scientific">Craurococcus roseus</name>
    <dbReference type="NCBI Taxonomy" id="77585"/>
    <lineage>
        <taxon>Bacteria</taxon>
        <taxon>Pseudomonadati</taxon>
        <taxon>Pseudomonadota</taxon>
        <taxon>Alphaproteobacteria</taxon>
        <taxon>Acetobacterales</taxon>
        <taxon>Acetobacteraceae</taxon>
        <taxon>Craurococcus</taxon>
    </lineage>
</organism>
<gene>
    <name evidence="3" type="ORF">GCM10009416_21620</name>
</gene>
<dbReference type="Pfam" id="PF13439">
    <property type="entry name" value="Glyco_transf_4"/>
    <property type="match status" value="1"/>
</dbReference>
<accession>A0ABN1F5P0</accession>
<keyword evidence="4" id="KW-1185">Reference proteome</keyword>
<dbReference type="Pfam" id="PF00534">
    <property type="entry name" value="Glycos_transf_1"/>
    <property type="match status" value="1"/>
</dbReference>
<feature type="domain" description="Glycosyltransferase subfamily 4-like N-terminal" evidence="2">
    <location>
        <begin position="18"/>
        <end position="186"/>
    </location>
</feature>
<dbReference type="Gene3D" id="3.40.50.2000">
    <property type="entry name" value="Glycogen Phosphorylase B"/>
    <property type="match status" value="2"/>
</dbReference>
<dbReference type="InterPro" id="IPR001296">
    <property type="entry name" value="Glyco_trans_1"/>
</dbReference>
<dbReference type="EMBL" id="BAAAFZ010000026">
    <property type="protein sequence ID" value="GAA0582898.1"/>
    <property type="molecule type" value="Genomic_DNA"/>
</dbReference>
<name>A0ABN1F5P0_9PROT</name>